<dbReference type="EMBL" id="CAJNOQ010002886">
    <property type="protein sequence ID" value="CAF0984143.1"/>
    <property type="molecule type" value="Genomic_DNA"/>
</dbReference>
<accession>A0A814FKR1</accession>
<protein>
    <submittedName>
        <fullName evidence="1">Uncharacterized protein</fullName>
    </submittedName>
</protein>
<gene>
    <name evidence="1" type="ORF">GPM918_LOCUS12908</name>
    <name evidence="2" type="ORF">SRO942_LOCUS12908</name>
</gene>
<proteinExistence type="predicted"/>
<organism evidence="1 3">
    <name type="scientific">Didymodactylos carnosus</name>
    <dbReference type="NCBI Taxonomy" id="1234261"/>
    <lineage>
        <taxon>Eukaryota</taxon>
        <taxon>Metazoa</taxon>
        <taxon>Spiralia</taxon>
        <taxon>Gnathifera</taxon>
        <taxon>Rotifera</taxon>
        <taxon>Eurotatoria</taxon>
        <taxon>Bdelloidea</taxon>
        <taxon>Philodinida</taxon>
        <taxon>Philodinidae</taxon>
        <taxon>Didymodactylos</taxon>
    </lineage>
</organism>
<name>A0A814FKR1_9BILA</name>
<keyword evidence="3" id="KW-1185">Reference proteome</keyword>
<sequence>MLQQMETDIYFLGRHYLCGIASQILAYDHQHLIQGQILTGSFLLRKYRNSTTYPVSTLALFDELDGLCVTRITESFYFYSKYPHFTIVVKGMNHMQTASGKPPSHIEKNDLVTEISDTDAHEQLASIINALHVVYEIPDQFPHLFNNCSSYSCILQLETVTQNIYDSTDTFDTGFSYISADEMRIKMMSRQSILEASQMKTYNFNEIDGSSFRYQSKGRQLVIDEDDIVTTRPSWILGSLKYVPGVDSQGKPILTIKSSTLKLPSDYPIKSLAGIHYCKVLSSARVIE</sequence>
<dbReference type="OrthoDB" id="188124at2759"/>
<reference evidence="1" key="1">
    <citation type="submission" date="2021-02" db="EMBL/GenBank/DDBJ databases">
        <authorList>
            <person name="Nowell W R."/>
        </authorList>
    </citation>
    <scope>NUCLEOTIDE SEQUENCE</scope>
</reference>
<comment type="caution">
    <text evidence="1">The sequence shown here is derived from an EMBL/GenBank/DDBJ whole genome shotgun (WGS) entry which is preliminary data.</text>
</comment>
<dbReference type="Proteomes" id="UP000681722">
    <property type="component" value="Unassembled WGS sequence"/>
</dbReference>
<dbReference type="AlphaFoldDB" id="A0A814FKR1"/>
<dbReference type="Proteomes" id="UP000663829">
    <property type="component" value="Unassembled WGS sequence"/>
</dbReference>
<dbReference type="EMBL" id="CAJOBC010002886">
    <property type="protein sequence ID" value="CAF3756468.1"/>
    <property type="molecule type" value="Genomic_DNA"/>
</dbReference>
<evidence type="ECO:0000313" key="1">
    <source>
        <dbReference type="EMBL" id="CAF0984143.1"/>
    </source>
</evidence>
<evidence type="ECO:0000313" key="2">
    <source>
        <dbReference type="EMBL" id="CAF3756468.1"/>
    </source>
</evidence>
<evidence type="ECO:0000313" key="3">
    <source>
        <dbReference type="Proteomes" id="UP000663829"/>
    </source>
</evidence>